<evidence type="ECO:0000256" key="2">
    <source>
        <dbReference type="ARBA" id="ARBA00022658"/>
    </source>
</evidence>
<proteinExistence type="predicted"/>
<dbReference type="InterPro" id="IPR011057">
    <property type="entry name" value="Mss4-like_sf"/>
</dbReference>
<dbReference type="GO" id="GO:0015031">
    <property type="term" value="P:protein transport"/>
    <property type="evidence" value="ECO:0007669"/>
    <property type="project" value="UniProtKB-KW"/>
</dbReference>
<dbReference type="JaponicusDB" id="SJAG_03142">
    <property type="gene designation" value="dss4"/>
</dbReference>
<dbReference type="Proteomes" id="UP000001744">
    <property type="component" value="Unassembled WGS sequence"/>
</dbReference>
<evidence type="ECO:0000256" key="3">
    <source>
        <dbReference type="ARBA" id="ARBA00022927"/>
    </source>
</evidence>
<dbReference type="PANTHER" id="PTHR13276:SF0">
    <property type="entry name" value="GUANINE NUCLEOTIDE EXCHANGE FACTOR MSS4"/>
    <property type="match status" value="1"/>
</dbReference>
<evidence type="ECO:0000313" key="7">
    <source>
        <dbReference type="Proteomes" id="UP000001744"/>
    </source>
</evidence>
<dbReference type="PROSITE" id="PS51796">
    <property type="entry name" value="MSS4"/>
    <property type="match status" value="1"/>
</dbReference>
<dbReference type="eggNOG" id="KOG4113">
    <property type="taxonomic scope" value="Eukaryota"/>
</dbReference>
<sequence length="132" mass="14745">MTNTKLRVLCPHCSSVVFNNATPQIVERPTIRSILRSKHTTIEQEGTQQQTGELDTNDTDETLSIPVATEQYYSIRDPFDFDNVSVSKALPSNIKLLACADCDKGPLGYFDISAKEYLMLRTIPTPPSSKQH</sequence>
<organism evidence="5 7">
    <name type="scientific">Schizosaccharomyces japonicus (strain yFS275 / FY16936)</name>
    <name type="common">Fission yeast</name>
    <dbReference type="NCBI Taxonomy" id="402676"/>
    <lineage>
        <taxon>Eukaryota</taxon>
        <taxon>Fungi</taxon>
        <taxon>Dikarya</taxon>
        <taxon>Ascomycota</taxon>
        <taxon>Taphrinomycotina</taxon>
        <taxon>Schizosaccharomycetes</taxon>
        <taxon>Schizosaccharomycetales</taxon>
        <taxon>Schizosaccharomycetaceae</taxon>
        <taxon>Schizosaccharomyces</taxon>
    </lineage>
</organism>
<keyword evidence="1" id="KW-0813">Transport</keyword>
<feature type="region of interest" description="Disordered" evidence="4">
    <location>
        <begin position="40"/>
        <end position="59"/>
    </location>
</feature>
<dbReference type="VEuPathDB" id="FungiDB:SJAG_03142"/>
<dbReference type="EMBL" id="KE651167">
    <property type="protein sequence ID" value="EEB08015.1"/>
    <property type="molecule type" value="Genomic_DNA"/>
</dbReference>
<protein>
    <submittedName>
        <fullName evidence="5">Guanyl-nucleotide exchange factor</fullName>
    </submittedName>
</protein>
<keyword evidence="2" id="KW-0344">Guanine-nucleotide releasing factor</keyword>
<gene>
    <name evidence="6" type="primary">dss4</name>
    <name evidence="5" type="ORF">SJAG_03142</name>
</gene>
<dbReference type="SUPFAM" id="SSF51316">
    <property type="entry name" value="Mss4-like"/>
    <property type="match status" value="1"/>
</dbReference>
<feature type="compositionally biased region" description="Low complexity" evidence="4">
    <location>
        <begin position="43"/>
        <end position="53"/>
    </location>
</feature>
<dbReference type="InterPro" id="IPR011323">
    <property type="entry name" value="Mss4/transl-control_tumour"/>
</dbReference>
<evidence type="ECO:0000313" key="6">
    <source>
        <dbReference type="JaponicusDB" id="SJAG_03142"/>
    </source>
</evidence>
<evidence type="ECO:0000256" key="1">
    <source>
        <dbReference type="ARBA" id="ARBA00022448"/>
    </source>
</evidence>
<dbReference type="HOGENOM" id="CLU_132754_0_0_1"/>
<dbReference type="AlphaFoldDB" id="B6K3F8"/>
<dbReference type="Gene3D" id="2.170.150.10">
    <property type="entry name" value="Metal Binding Protein, Guanine Nucleotide Exchange Factor, Chain A"/>
    <property type="match status" value="1"/>
</dbReference>
<keyword evidence="7" id="KW-1185">Reference proteome</keyword>
<evidence type="ECO:0000256" key="4">
    <source>
        <dbReference type="SAM" id="MobiDB-lite"/>
    </source>
</evidence>
<dbReference type="RefSeq" id="XP_002174308.1">
    <property type="nucleotide sequence ID" value="XM_002174272.2"/>
</dbReference>
<dbReference type="GO" id="GO:0005085">
    <property type="term" value="F:guanyl-nucleotide exchange factor activity"/>
    <property type="evidence" value="ECO:0007669"/>
    <property type="project" value="UniProtKB-KW"/>
</dbReference>
<name>B6K3F8_SCHJY</name>
<dbReference type="Pfam" id="PF04421">
    <property type="entry name" value="Mss4"/>
    <property type="match status" value="1"/>
</dbReference>
<dbReference type="STRING" id="402676.B6K3F8"/>
<dbReference type="GO" id="GO:0007264">
    <property type="term" value="P:small GTPase-mediated signal transduction"/>
    <property type="evidence" value="ECO:0007669"/>
    <property type="project" value="InterPro"/>
</dbReference>
<dbReference type="GeneID" id="7048488"/>
<evidence type="ECO:0000313" key="5">
    <source>
        <dbReference type="EMBL" id="EEB08015.1"/>
    </source>
</evidence>
<dbReference type="OMA" id="KEYLLMC"/>
<keyword evidence="3" id="KW-0653">Protein transport</keyword>
<accession>B6K3F8</accession>
<dbReference type="InterPro" id="IPR007515">
    <property type="entry name" value="Mss4"/>
</dbReference>
<reference evidence="5 7" key="1">
    <citation type="journal article" date="2011" name="Science">
        <title>Comparative functional genomics of the fission yeasts.</title>
        <authorList>
            <person name="Rhind N."/>
            <person name="Chen Z."/>
            <person name="Yassour M."/>
            <person name="Thompson D.A."/>
            <person name="Haas B.J."/>
            <person name="Habib N."/>
            <person name="Wapinski I."/>
            <person name="Roy S."/>
            <person name="Lin M.F."/>
            <person name="Heiman D.I."/>
            <person name="Young S.K."/>
            <person name="Furuya K."/>
            <person name="Guo Y."/>
            <person name="Pidoux A."/>
            <person name="Chen H.M."/>
            <person name="Robbertse B."/>
            <person name="Goldberg J.M."/>
            <person name="Aoki K."/>
            <person name="Bayne E.H."/>
            <person name="Berlin A.M."/>
            <person name="Desjardins C.A."/>
            <person name="Dobbs E."/>
            <person name="Dukaj L."/>
            <person name="Fan L."/>
            <person name="FitzGerald M.G."/>
            <person name="French C."/>
            <person name="Gujja S."/>
            <person name="Hansen K."/>
            <person name="Keifenheim D."/>
            <person name="Levin J.Z."/>
            <person name="Mosher R.A."/>
            <person name="Mueller C.A."/>
            <person name="Pfiffner J."/>
            <person name="Priest M."/>
            <person name="Russ C."/>
            <person name="Smialowska A."/>
            <person name="Swoboda P."/>
            <person name="Sykes S.M."/>
            <person name="Vaughn M."/>
            <person name="Vengrova S."/>
            <person name="Yoder R."/>
            <person name="Zeng Q."/>
            <person name="Allshire R."/>
            <person name="Baulcombe D."/>
            <person name="Birren B.W."/>
            <person name="Brown W."/>
            <person name="Ekwall K."/>
            <person name="Kellis M."/>
            <person name="Leatherwood J."/>
            <person name="Levin H."/>
            <person name="Margalit H."/>
            <person name="Martienssen R."/>
            <person name="Nieduszynski C.A."/>
            <person name="Spatafora J.W."/>
            <person name="Friedman N."/>
            <person name="Dalgaard J.Z."/>
            <person name="Baumann P."/>
            <person name="Niki H."/>
            <person name="Regev A."/>
            <person name="Nusbaum C."/>
        </authorList>
    </citation>
    <scope>NUCLEOTIDE SEQUENCE [LARGE SCALE GENOMIC DNA]</scope>
    <source>
        <strain evidence="7">yFS275 / FY16936</strain>
    </source>
</reference>
<dbReference type="PANTHER" id="PTHR13276">
    <property type="entry name" value="GUANINE NUCLEOTIDE EXCHANGE FACTOR MSS4"/>
    <property type="match status" value="1"/>
</dbReference>